<feature type="compositionally biased region" description="Polar residues" evidence="11">
    <location>
        <begin position="920"/>
        <end position="933"/>
    </location>
</feature>
<feature type="transmembrane region" description="Helical" evidence="12">
    <location>
        <begin position="708"/>
        <end position="725"/>
    </location>
</feature>
<dbReference type="Gene3D" id="3.40.50.2300">
    <property type="match status" value="1"/>
</dbReference>
<dbReference type="InterPro" id="IPR036890">
    <property type="entry name" value="HATPase_C_sf"/>
</dbReference>
<protein>
    <recommendedName>
        <fullName evidence="3">dolichol kinase</fullName>
        <ecNumber evidence="3">2.7.1.108</ecNumber>
    </recommendedName>
</protein>
<accession>A0A067PR48</accession>
<evidence type="ECO:0000256" key="10">
    <source>
        <dbReference type="PROSITE-ProRule" id="PRU00169"/>
    </source>
</evidence>
<feature type="transmembrane region" description="Helical" evidence="12">
    <location>
        <begin position="465"/>
        <end position="492"/>
    </location>
</feature>
<dbReference type="SMART" id="SM00387">
    <property type="entry name" value="HATPase_c"/>
    <property type="match status" value="1"/>
</dbReference>
<evidence type="ECO:0000256" key="1">
    <source>
        <dbReference type="ARBA" id="ARBA00004477"/>
    </source>
</evidence>
<keyword evidence="7" id="KW-0256">Endoplasmic reticulum</keyword>
<name>A0A067PR48_9AGAM</name>
<dbReference type="InterPro" id="IPR001789">
    <property type="entry name" value="Sig_transdc_resp-reg_receiver"/>
</dbReference>
<evidence type="ECO:0000313" key="15">
    <source>
        <dbReference type="EMBL" id="KDQ57239.1"/>
    </source>
</evidence>
<dbReference type="InParanoid" id="A0A067PR48"/>
<dbReference type="InterPro" id="IPR032974">
    <property type="entry name" value="Polypren_kinase"/>
</dbReference>
<evidence type="ECO:0000259" key="14">
    <source>
        <dbReference type="PROSITE" id="PS50110"/>
    </source>
</evidence>
<feature type="compositionally biased region" description="Basic and acidic residues" evidence="11">
    <location>
        <begin position="1207"/>
        <end position="1223"/>
    </location>
</feature>
<evidence type="ECO:0000256" key="12">
    <source>
        <dbReference type="SAM" id="Phobius"/>
    </source>
</evidence>
<keyword evidence="5 12" id="KW-0812">Transmembrane</keyword>
<feature type="transmembrane region" description="Helical" evidence="12">
    <location>
        <begin position="513"/>
        <end position="537"/>
    </location>
</feature>
<feature type="transmembrane region" description="Helical" evidence="12">
    <location>
        <begin position="737"/>
        <end position="754"/>
    </location>
</feature>
<keyword evidence="4" id="KW-0808">Transferase</keyword>
<feature type="compositionally biased region" description="Basic and acidic residues" evidence="11">
    <location>
        <begin position="1109"/>
        <end position="1119"/>
    </location>
</feature>
<proteinExistence type="inferred from homology"/>
<dbReference type="CDD" id="cd17546">
    <property type="entry name" value="REC_hyHK_CKI1_RcsC-like"/>
    <property type="match status" value="1"/>
</dbReference>
<feature type="compositionally biased region" description="Polar residues" evidence="11">
    <location>
        <begin position="2198"/>
        <end position="2208"/>
    </location>
</feature>
<dbReference type="OrthoDB" id="21225at2759"/>
<keyword evidence="9 12" id="KW-0472">Membrane</keyword>
<evidence type="ECO:0000313" key="16">
    <source>
        <dbReference type="Proteomes" id="UP000027265"/>
    </source>
</evidence>
<feature type="region of interest" description="Disordered" evidence="11">
    <location>
        <begin position="592"/>
        <end position="619"/>
    </location>
</feature>
<feature type="transmembrane region" description="Helical" evidence="12">
    <location>
        <begin position="306"/>
        <end position="327"/>
    </location>
</feature>
<keyword evidence="6" id="KW-0418">Kinase</keyword>
<dbReference type="HOGENOM" id="CLU_000445_114_44_1"/>
<dbReference type="Proteomes" id="UP000027265">
    <property type="component" value="Unassembled WGS sequence"/>
</dbReference>
<evidence type="ECO:0000256" key="7">
    <source>
        <dbReference type="ARBA" id="ARBA00022824"/>
    </source>
</evidence>
<dbReference type="GO" id="GO:0004168">
    <property type="term" value="F:dolichol kinase activity"/>
    <property type="evidence" value="ECO:0007669"/>
    <property type="project" value="UniProtKB-EC"/>
</dbReference>
<dbReference type="Pfam" id="PF00072">
    <property type="entry name" value="Response_reg"/>
    <property type="match status" value="1"/>
</dbReference>
<feature type="modified residue" description="4-aspartylphosphate" evidence="10">
    <location>
        <position position="2346"/>
    </location>
</feature>
<feature type="compositionally biased region" description="Polar residues" evidence="11">
    <location>
        <begin position="608"/>
        <end position="619"/>
    </location>
</feature>
<evidence type="ECO:0000259" key="13">
    <source>
        <dbReference type="PROSITE" id="PS50109"/>
    </source>
</evidence>
<evidence type="ECO:0000256" key="2">
    <source>
        <dbReference type="ARBA" id="ARBA00010794"/>
    </source>
</evidence>
<feature type="compositionally biased region" description="Polar residues" evidence="11">
    <location>
        <begin position="942"/>
        <end position="963"/>
    </location>
</feature>
<feature type="region of interest" description="Disordered" evidence="11">
    <location>
        <begin position="2246"/>
        <end position="2270"/>
    </location>
</feature>
<dbReference type="SMART" id="SM00448">
    <property type="entry name" value="REC"/>
    <property type="match status" value="1"/>
</dbReference>
<dbReference type="SUPFAM" id="SSF55874">
    <property type="entry name" value="ATPase domain of HSP90 chaperone/DNA topoisomerase II/histidine kinase"/>
    <property type="match status" value="1"/>
</dbReference>
<dbReference type="PANTHER" id="PTHR13205:SF15">
    <property type="entry name" value="DOLICHOL KINASE"/>
    <property type="match status" value="1"/>
</dbReference>
<feature type="region of interest" description="Disordered" evidence="11">
    <location>
        <begin position="1202"/>
        <end position="1256"/>
    </location>
</feature>
<evidence type="ECO:0000256" key="9">
    <source>
        <dbReference type="ARBA" id="ARBA00023136"/>
    </source>
</evidence>
<dbReference type="InterPro" id="IPR003594">
    <property type="entry name" value="HATPase_dom"/>
</dbReference>
<comment type="similarity">
    <text evidence="2">Belongs to the polyprenol kinase family.</text>
</comment>
<dbReference type="Pfam" id="PF02518">
    <property type="entry name" value="HATPase_c"/>
    <property type="match status" value="1"/>
</dbReference>
<feature type="region of interest" description="Disordered" evidence="11">
    <location>
        <begin position="897"/>
        <end position="963"/>
    </location>
</feature>
<feature type="transmembrane region" description="Helical" evidence="12">
    <location>
        <begin position="557"/>
        <end position="578"/>
    </location>
</feature>
<feature type="domain" description="Response regulatory" evidence="14">
    <location>
        <begin position="2296"/>
        <end position="2402"/>
    </location>
</feature>
<feature type="transmembrane region" description="Helical" evidence="12">
    <location>
        <begin position="425"/>
        <end position="445"/>
    </location>
</feature>
<keyword evidence="16" id="KW-1185">Reference proteome</keyword>
<feature type="region of interest" description="Disordered" evidence="11">
    <location>
        <begin position="183"/>
        <end position="207"/>
    </location>
</feature>
<dbReference type="InterPro" id="IPR005467">
    <property type="entry name" value="His_kinase_dom"/>
</dbReference>
<feature type="transmembrane region" description="Helical" evidence="12">
    <location>
        <begin position="672"/>
        <end position="696"/>
    </location>
</feature>
<sequence length="2402" mass="263961">MRPESQPTATLTRSRSSPSPPPSPKPPSGRGDSSRNHPLKNRGRRRPESLLIPDGNVQPSPSLDWSTSYQAGSSSRLVGGHILKQDPVGSETAIMADILMDTLQTQLTRIPTTCTFSIDSRKAGESFLLVACLIFVANKLSICTRELYTAELWIPRVSHLSELLFLVLASILYVAWTQVSLSKPSSGSPASETISLNRSPSPWTREGREHRRVLTPKLVKKDDFGFVWMTVPKNYRESSDDGILTALLLGPLVASAMLYSSVTSVAVSHTKISLPSTWLIEEPYSFQNVAYPRTAPEALLVSRLNLVNLATFCSTILLIHVCASWWIEYIHRQGNASTGPEGERKSVPRSESKRSWLYVLFTFGVTLALLVVRALFADAGSGIWQPHASPVDLNYFEVAVGGLFYQFALYTSIRLAHRSFTLGELGLVCFGATSLFMEMVNITIARLWPVTTPFIKTYRLPTPLLVFQIALIPGSFLTGFLLCPLLVLSRHIGKQYVRRLRVRQERLAHRRGLAGGFYLGTVLIVGGLIGMWTRWCLRNRDPWLWVLFWLLEGKKKWSRIALVLYWALLGSLSVAGWNRQLARSRRYRVRNPAATTNESFPGRDSSESHPSPDTTIPATPTSATGSLGLSFSNLPNLPNLPNTANMSNVATDLLDAADKHVPTLGLNARRKFFHALAVAMFLPGVALDPAFTHLAFSAAFALFTFAEYVRYFALYPFGAAVHVFMNEFLDQKDGGTVILSHFYLLTGCAGSLWLEGSSKFLLFTGILTLGVGDAIASIVGKRIGIHVWSPTTPKTLEGSVAFTVSVLGCVWLLRLCGFAESFSVVKITNPVEPHDIEFQNECLEDDIIGVSGVRKLTPMDPGTQPNLAPPLDPTLVPWNPSVPAQIAVSQHTPMSPIPSVVIAPSRGPRRPPRPSTASSVEKSFTLLPSVQTGRRSRREFSPLSTQGSFALQPNGTAATDAVASSVQQPLEHLEGIGFFGEGTSQLGWDSSPFQGTEEESDGTYSDIVSSQDKNATVQADYDWATFIEAYSSGRWDPHRTPKPPRTRMATRFPSPNAHLDLHLPPTEPSCSQVIPDPVGTTAPQDINGCETIPPGPAKSPVAASSPDKSTQKDSRKNRPDIPLNIPPPPRIRSSFADFRSSLPARPFGTPSDSSNPPLPTSPDIATHTAAMRLAAARVSLAPLALPSPERELTDPFRGVTAVIPGAHSREPPSDTNRSPEVRKSRLGSFWRGTQDVEDTGLATIPGSVSPSPSPGEMTADVHLPSFTLNSIPPATAPAGSSTEIAGDYFGPVENMKIDPSPTGSEIVDIERPQKLPVYRRHPSAPPFESEVVTVPAVPRRVCLTRQMSAPLPTSHERPFHPGRLSSEGSVSQAGRAAREEQMYEELGYLAPPNPQDELERRRALYKFNIWNTGHDPNFDRIVHLAKLVFNTKIVVITLIDGTEHWHWTAILLSKTQHSLCTRHPATVGDGVYGDEPMIVLNTMEDWRFAQNFAADQVLRRGPVAYIRWFQRRHASPSFIWLEIGPDLTGEIRLAVIDDVPRQDFSPRQRHTLKEFAAIAMREMELWRDKMEQFTRECLEIDGPADQGSQTMFTPSSMEKIYERAAKLVKRTLDVECATVMDVSHCEVLETPSAEAAILVTSHHTDPQAGTTHHRLSPQDYTSLAEFFAKNPDGKIFDGIVPTCLRAFLPTRIQYALTVPIFNIDKRPFALLCAYTTSEQKKRFLEGHELSYLRAIGVIILSAVLKRRMILADQAKGLFISKLVQQLNPIGMNITNFCQILAAAELLAESPLNHSQVSFLQTVQACGTSLVETVNHVLDFTKLSGNSKAGGVEQVILRSKVDLMQLVEEAVEGSWIGYKARMASLRDSEIGSVYSPPDPQRPGVVNALATNHVETVVDIDPKDADWVLMCEKGGIRRILMNIFGNSLKFTTSGFVHVVLRQLPPSSDTPPAQVKVELFVSDTGKTSQGISQNFLKNQLFHPFSQENPLQTGTGLGLAIVNSIVHSPSVDGNVDVWSVEGVGTEIKITFNAERVMDEDHLGADNNHMGLDGLSHRPTVSLLGFDHRHRGIELLRESIENYLVSWWGFAVRNETDPDLGDVIIVNEDISPVADAVVRKDASRAFLILSSARGEPQLMAMINNFEQIGGFARLLYKPVGPSRLRGALKLCMHSLHMGERARVSSLDNPSSFTSAITRDRSTHSTMGQSALSRRNSEETHVRSVPPARPHLGPRALTMHPLGTWRDLEATQEEQTPSPALDTRTRAASLSQDSPKHTISIGAGGTLLKSSVGHVNVIGRLRVLVVEDNSILRNLLIKWLKNKGHEYRDAVDGREGVRVFEEEGPFDVVLIDLSMPVLDGVGATTEIRALESARRSSQSSNNSTRILALTGMSSLEDKRRAFEAGVDG</sequence>
<evidence type="ECO:0000256" key="8">
    <source>
        <dbReference type="ARBA" id="ARBA00022989"/>
    </source>
</evidence>
<dbReference type="EMBL" id="KL197720">
    <property type="protein sequence ID" value="KDQ57239.1"/>
    <property type="molecule type" value="Genomic_DNA"/>
</dbReference>
<evidence type="ECO:0000256" key="5">
    <source>
        <dbReference type="ARBA" id="ARBA00022692"/>
    </source>
</evidence>
<dbReference type="SUPFAM" id="SSF52172">
    <property type="entry name" value="CheY-like"/>
    <property type="match status" value="1"/>
</dbReference>
<feature type="domain" description="Histidine kinase" evidence="13">
    <location>
        <begin position="1914"/>
        <end position="2031"/>
    </location>
</feature>
<dbReference type="PROSITE" id="PS50109">
    <property type="entry name" value="HIS_KIN"/>
    <property type="match status" value="1"/>
</dbReference>
<comment type="subcellular location">
    <subcellularLocation>
        <location evidence="1">Endoplasmic reticulum membrane</location>
        <topology evidence="1">Multi-pass membrane protein</topology>
    </subcellularLocation>
</comment>
<feature type="region of interest" description="Disordered" evidence="11">
    <location>
        <begin position="1"/>
        <end position="68"/>
    </location>
</feature>
<dbReference type="GO" id="GO:0005789">
    <property type="term" value="C:endoplasmic reticulum membrane"/>
    <property type="evidence" value="ECO:0007669"/>
    <property type="project" value="UniProtKB-SubCell"/>
</dbReference>
<dbReference type="PROSITE" id="PS50110">
    <property type="entry name" value="RESPONSE_REGULATORY"/>
    <property type="match status" value="1"/>
</dbReference>
<dbReference type="GO" id="GO:0000160">
    <property type="term" value="P:phosphorelay signal transduction system"/>
    <property type="evidence" value="ECO:0007669"/>
    <property type="project" value="InterPro"/>
</dbReference>
<feature type="region of interest" description="Disordered" evidence="11">
    <location>
        <begin position="2181"/>
        <end position="2232"/>
    </location>
</feature>
<evidence type="ECO:0000256" key="11">
    <source>
        <dbReference type="SAM" id="MobiDB-lite"/>
    </source>
</evidence>
<feature type="compositionally biased region" description="Polar residues" evidence="11">
    <location>
        <begin position="1"/>
        <end position="12"/>
    </location>
</feature>
<feature type="compositionally biased region" description="Polar residues" evidence="11">
    <location>
        <begin position="2181"/>
        <end position="2191"/>
    </location>
</feature>
<evidence type="ECO:0000256" key="6">
    <source>
        <dbReference type="ARBA" id="ARBA00022777"/>
    </source>
</evidence>
<evidence type="ECO:0000256" key="4">
    <source>
        <dbReference type="ARBA" id="ARBA00022679"/>
    </source>
</evidence>
<dbReference type="InterPro" id="IPR011006">
    <property type="entry name" value="CheY-like_superfamily"/>
</dbReference>
<dbReference type="Gene3D" id="3.30.565.10">
    <property type="entry name" value="Histidine kinase-like ATPase, C-terminal domain"/>
    <property type="match status" value="1"/>
</dbReference>
<organism evidence="15 16">
    <name type="scientific">Jaapia argillacea MUCL 33604</name>
    <dbReference type="NCBI Taxonomy" id="933084"/>
    <lineage>
        <taxon>Eukaryota</taxon>
        <taxon>Fungi</taxon>
        <taxon>Dikarya</taxon>
        <taxon>Basidiomycota</taxon>
        <taxon>Agaricomycotina</taxon>
        <taxon>Agaricomycetes</taxon>
        <taxon>Agaricomycetidae</taxon>
        <taxon>Jaapiales</taxon>
        <taxon>Jaapiaceae</taxon>
        <taxon>Jaapia</taxon>
    </lineage>
</organism>
<keyword evidence="10" id="KW-0597">Phosphoprotein</keyword>
<evidence type="ECO:0000256" key="3">
    <source>
        <dbReference type="ARBA" id="ARBA00012132"/>
    </source>
</evidence>
<feature type="compositionally biased region" description="Polar residues" evidence="11">
    <location>
        <begin position="57"/>
        <end position="68"/>
    </location>
</feature>
<dbReference type="GO" id="GO:0043048">
    <property type="term" value="P:dolichyl monophosphate biosynthetic process"/>
    <property type="evidence" value="ECO:0007669"/>
    <property type="project" value="TreeGrafter"/>
</dbReference>
<reference evidence="16" key="1">
    <citation type="journal article" date="2014" name="Proc. Natl. Acad. Sci. U.S.A.">
        <title>Extensive sampling of basidiomycete genomes demonstrates inadequacy of the white-rot/brown-rot paradigm for wood decay fungi.</title>
        <authorList>
            <person name="Riley R."/>
            <person name="Salamov A.A."/>
            <person name="Brown D.W."/>
            <person name="Nagy L.G."/>
            <person name="Floudas D."/>
            <person name="Held B.W."/>
            <person name="Levasseur A."/>
            <person name="Lombard V."/>
            <person name="Morin E."/>
            <person name="Otillar R."/>
            <person name="Lindquist E.A."/>
            <person name="Sun H."/>
            <person name="LaButti K.M."/>
            <person name="Schmutz J."/>
            <person name="Jabbour D."/>
            <person name="Luo H."/>
            <person name="Baker S.E."/>
            <person name="Pisabarro A.G."/>
            <person name="Walton J.D."/>
            <person name="Blanchette R.A."/>
            <person name="Henrissat B."/>
            <person name="Martin F."/>
            <person name="Cullen D."/>
            <person name="Hibbett D.S."/>
            <person name="Grigoriev I.V."/>
        </authorList>
    </citation>
    <scope>NUCLEOTIDE SEQUENCE [LARGE SCALE GENOMIC DNA]</scope>
    <source>
        <strain evidence="16">MUCL 33604</strain>
    </source>
</reference>
<feature type="region of interest" description="Disordered" evidence="11">
    <location>
        <begin position="1033"/>
        <end position="1164"/>
    </location>
</feature>
<keyword evidence="8 12" id="KW-1133">Transmembrane helix</keyword>
<dbReference type="EC" id="2.7.1.108" evidence="3"/>
<feature type="compositionally biased region" description="Pro residues" evidence="11">
    <location>
        <begin position="18"/>
        <end position="27"/>
    </location>
</feature>
<feature type="transmembrane region" description="Helical" evidence="12">
    <location>
        <begin position="355"/>
        <end position="375"/>
    </location>
</feature>
<dbReference type="STRING" id="933084.A0A067PR48"/>
<feature type="transmembrane region" description="Helical" evidence="12">
    <location>
        <begin position="395"/>
        <end position="413"/>
    </location>
</feature>
<dbReference type="PANTHER" id="PTHR13205">
    <property type="entry name" value="TRANSMEMBRANE PROTEIN 15-RELATED"/>
    <property type="match status" value="1"/>
</dbReference>
<feature type="compositionally biased region" description="Polar residues" evidence="11">
    <location>
        <begin position="192"/>
        <end position="202"/>
    </location>
</feature>
<gene>
    <name evidence="15" type="ORF">JAAARDRAFT_47842</name>
</gene>